<evidence type="ECO:0000256" key="1">
    <source>
        <dbReference type="SAM" id="MobiDB-lite"/>
    </source>
</evidence>
<dbReference type="AlphaFoldDB" id="A0A1Z5L190"/>
<reference evidence="2" key="1">
    <citation type="journal article" date="2017" name="Ticks Tick Borne Dis.">
        <title>Functional annotation and analysis of the Ornithodoros moubata midgut genes differentially expressed after blood feeding.</title>
        <authorList>
            <person name="Oleaga A."/>
            <person name="Obolo-Mvoulouga P."/>
            <person name="Manzano-Roman R."/>
            <person name="Perez-Sanchez R."/>
        </authorList>
    </citation>
    <scope>NUCLEOTIDE SEQUENCE</scope>
    <source>
        <strain evidence="2">Female</strain>
        <tissue evidence="2">Gut</tissue>
    </source>
</reference>
<dbReference type="PANTHER" id="PTHR13513">
    <property type="entry name" value="E3 UBIQUITIN-PROTEIN LIGASE UBR7"/>
    <property type="match status" value="1"/>
</dbReference>
<evidence type="ECO:0000313" key="2">
    <source>
        <dbReference type="EMBL" id="JAW00834.1"/>
    </source>
</evidence>
<protein>
    <submittedName>
        <fullName evidence="2">MAM and LDL-receptor class A domain-containing protein</fullName>
    </submittedName>
</protein>
<dbReference type="InterPro" id="IPR040204">
    <property type="entry name" value="UBR7"/>
</dbReference>
<feature type="compositionally biased region" description="Basic and acidic residues" evidence="1">
    <location>
        <begin position="50"/>
        <end position="66"/>
    </location>
</feature>
<accession>A0A1Z5L190</accession>
<dbReference type="PANTHER" id="PTHR13513:SF9">
    <property type="entry name" value="E3 UBIQUITIN-PROTEIN LIGASE UBR7-RELATED"/>
    <property type="match status" value="1"/>
</dbReference>
<feature type="region of interest" description="Disordered" evidence="1">
    <location>
        <begin position="41"/>
        <end position="66"/>
    </location>
</feature>
<keyword evidence="2" id="KW-0675">Receptor</keyword>
<organism evidence="2">
    <name type="scientific">Ornithodoros moubata</name>
    <name type="common">Soft tick</name>
    <name type="synonym">Argasid tick</name>
    <dbReference type="NCBI Taxonomy" id="6938"/>
    <lineage>
        <taxon>Eukaryota</taxon>
        <taxon>Metazoa</taxon>
        <taxon>Ecdysozoa</taxon>
        <taxon>Arthropoda</taxon>
        <taxon>Chelicerata</taxon>
        <taxon>Arachnida</taxon>
        <taxon>Acari</taxon>
        <taxon>Parasitiformes</taxon>
        <taxon>Ixodida</taxon>
        <taxon>Ixodoidea</taxon>
        <taxon>Argasidae</taxon>
        <taxon>Ornithodorinae</taxon>
        <taxon>Ornithodoros</taxon>
    </lineage>
</organism>
<proteinExistence type="predicted"/>
<dbReference type="EMBL" id="GFJQ02006136">
    <property type="protein sequence ID" value="JAW00834.1"/>
    <property type="molecule type" value="Transcribed_RNA"/>
</dbReference>
<name>A0A1Z5L190_ORNMO</name>
<dbReference type="GO" id="GO:0061630">
    <property type="term" value="F:ubiquitin protein ligase activity"/>
    <property type="evidence" value="ECO:0007669"/>
    <property type="project" value="InterPro"/>
</dbReference>
<sequence>MKKHPFLWKYYKNVIRVGKKDDDRPVNSQLDVTDVCDRAQEAASTTNGHTKGDWLSHTNGEKKDRQEDQVHAAVKHETAANECLYKQLPEAEELGVTGRSTFWPSCWRSTLCRCSSCVAMYKEQRCSYLLEDEDTVQAYEERGKEKREEMPQGDPLMSALGTLGRVQQIEAIHGYNNLKTELTDFLKKFADTKKVVREEDVREFFGQMQARKKQRVSAVPHFCR</sequence>
<dbReference type="GO" id="GO:0008270">
    <property type="term" value="F:zinc ion binding"/>
    <property type="evidence" value="ECO:0007669"/>
    <property type="project" value="InterPro"/>
</dbReference>
<dbReference type="GO" id="GO:0005737">
    <property type="term" value="C:cytoplasm"/>
    <property type="evidence" value="ECO:0007669"/>
    <property type="project" value="TreeGrafter"/>
</dbReference>